<feature type="transmembrane region" description="Helical" evidence="1">
    <location>
        <begin position="143"/>
        <end position="164"/>
    </location>
</feature>
<feature type="domain" description="GGDEF" evidence="2">
    <location>
        <begin position="234"/>
        <end position="366"/>
    </location>
</feature>
<dbReference type="SMART" id="SM00267">
    <property type="entry name" value="GGDEF"/>
    <property type="match status" value="1"/>
</dbReference>
<dbReference type="InterPro" id="IPR029787">
    <property type="entry name" value="Nucleotide_cyclase"/>
</dbReference>
<dbReference type="InterPro" id="IPR043128">
    <property type="entry name" value="Rev_trsase/Diguanyl_cyclase"/>
</dbReference>
<dbReference type="GO" id="GO:0052621">
    <property type="term" value="F:diguanylate cyclase activity"/>
    <property type="evidence" value="ECO:0007669"/>
    <property type="project" value="TreeGrafter"/>
</dbReference>
<dbReference type="GO" id="GO:1902201">
    <property type="term" value="P:negative regulation of bacterial-type flagellum-dependent cell motility"/>
    <property type="evidence" value="ECO:0007669"/>
    <property type="project" value="TreeGrafter"/>
</dbReference>
<keyword evidence="1" id="KW-1133">Transmembrane helix</keyword>
<feature type="transmembrane region" description="Helical" evidence="1">
    <location>
        <begin position="71"/>
        <end position="89"/>
    </location>
</feature>
<dbReference type="GO" id="GO:0005886">
    <property type="term" value="C:plasma membrane"/>
    <property type="evidence" value="ECO:0007669"/>
    <property type="project" value="TreeGrafter"/>
</dbReference>
<dbReference type="AlphaFoldDB" id="A0A5Q5BED7"/>
<reference evidence="3" key="1">
    <citation type="submission" date="2006-06" db="EMBL/GenBank/DDBJ databases">
        <title>Complete sequence of chromosome of Mycobacterium sp. MCS.</title>
        <authorList>
            <consortium name="US DOE Joint Genome Institute"/>
            <person name="Copeland A."/>
            <person name="Lucas S."/>
            <person name="Lapidus A."/>
            <person name="Barry K."/>
            <person name="Detter J.C."/>
            <person name="Glavina del Rio T."/>
            <person name="Hammon N."/>
            <person name="Israni S."/>
            <person name="Dalin E."/>
            <person name="Tice H."/>
            <person name="Pitluck S."/>
            <person name="Martinez M."/>
            <person name="Schmutz J."/>
            <person name="Larimer F."/>
            <person name="Land M."/>
            <person name="Hauser L."/>
            <person name="Kyrpides N."/>
            <person name="Kim E."/>
            <person name="Miller C.D."/>
            <person name="Hughes J.E."/>
            <person name="Anderson A.J."/>
            <person name="Sims R.C."/>
            <person name="Richardson P."/>
        </authorList>
    </citation>
    <scope>NUCLEOTIDE SEQUENCE [LARGE SCALE GENOMIC DNA]</scope>
    <source>
        <strain evidence="3">MCS</strain>
    </source>
</reference>
<dbReference type="Pfam" id="PF00990">
    <property type="entry name" value="GGDEF"/>
    <property type="match status" value="1"/>
</dbReference>
<dbReference type="InterPro" id="IPR000160">
    <property type="entry name" value="GGDEF_dom"/>
</dbReference>
<dbReference type="PROSITE" id="PS50887">
    <property type="entry name" value="GGDEF"/>
    <property type="match status" value="1"/>
</dbReference>
<feature type="transmembrane region" description="Helical" evidence="1">
    <location>
        <begin position="39"/>
        <end position="59"/>
    </location>
</feature>
<dbReference type="InterPro" id="IPR050469">
    <property type="entry name" value="Diguanylate_Cyclase"/>
</dbReference>
<accession>A0A5Q5BED7</accession>
<protein>
    <submittedName>
        <fullName evidence="3">Diguanylate cyclase</fullName>
    </submittedName>
</protein>
<dbReference type="SUPFAM" id="SSF55073">
    <property type="entry name" value="Nucleotide cyclase"/>
    <property type="match status" value="1"/>
</dbReference>
<evidence type="ECO:0000259" key="2">
    <source>
        <dbReference type="PROSITE" id="PS50887"/>
    </source>
</evidence>
<dbReference type="CDD" id="cd01949">
    <property type="entry name" value="GGDEF"/>
    <property type="match status" value="1"/>
</dbReference>
<feature type="transmembrane region" description="Helical" evidence="1">
    <location>
        <begin position="95"/>
        <end position="113"/>
    </location>
</feature>
<organism evidence="3">
    <name type="scientific">Mycobacterium sp. (strain MCS)</name>
    <dbReference type="NCBI Taxonomy" id="164756"/>
    <lineage>
        <taxon>Bacteria</taxon>
        <taxon>Bacillati</taxon>
        <taxon>Actinomycetota</taxon>
        <taxon>Actinomycetes</taxon>
        <taxon>Mycobacteriales</taxon>
        <taxon>Mycobacteriaceae</taxon>
        <taxon>Mycobacterium</taxon>
    </lineage>
</organism>
<dbReference type="GO" id="GO:0043709">
    <property type="term" value="P:cell adhesion involved in single-species biofilm formation"/>
    <property type="evidence" value="ECO:0007669"/>
    <property type="project" value="TreeGrafter"/>
</dbReference>
<dbReference type="NCBIfam" id="TIGR00254">
    <property type="entry name" value="GGDEF"/>
    <property type="match status" value="1"/>
</dbReference>
<gene>
    <name evidence="3" type="ordered locus">Mmcs_0356</name>
</gene>
<feature type="transmembrane region" description="Helical" evidence="1">
    <location>
        <begin position="171"/>
        <end position="194"/>
    </location>
</feature>
<dbReference type="PANTHER" id="PTHR45138:SF9">
    <property type="entry name" value="DIGUANYLATE CYCLASE DGCM-RELATED"/>
    <property type="match status" value="1"/>
</dbReference>
<dbReference type="EMBL" id="CP000384">
    <property type="protein sequence ID" value="ABG06477.1"/>
    <property type="molecule type" value="Genomic_DNA"/>
</dbReference>
<sequence length="370" mass="39496">MPVGEGGSLVHWFRRWWRQPDHFDWITGYLAARGMLGVARWNLASSTVALALVPAVLAMSSRGPDAGPDQVLSRIAVLGGLCAATLWVVRWPTRAQSVAYILAANLFITLACYVQDDPMVGLMGCTVFATTGGYIALFHTPGYMLYNFGVALYVGVLQTVRLAVETSDPALAVGLLLLVLVLNVAVPFAVQAIVHALGVDLLRAARDPLTGLLNRRAVYQQIEQLLSSHRDRHVHLAVAVVDLDDFKQLNDSHGHAIGDEALVAVAQALRAGAGEGAVVGRLGGEEFVLAELLEAGQIDHWAQRMCTAVDVVPFPVTASVGVAAVCLPLPADDDAQTVIHMLIGAADHAMYAAKRAGGNQFRHDDRSACC</sequence>
<proteinExistence type="predicted"/>
<keyword evidence="1" id="KW-0812">Transmembrane</keyword>
<dbReference type="KEGG" id="mmc:Mmcs_0356"/>
<name>A0A5Q5BED7_MYCSS</name>
<evidence type="ECO:0000256" key="1">
    <source>
        <dbReference type="SAM" id="Phobius"/>
    </source>
</evidence>
<dbReference type="PANTHER" id="PTHR45138">
    <property type="entry name" value="REGULATORY COMPONENTS OF SENSORY TRANSDUCTION SYSTEM"/>
    <property type="match status" value="1"/>
</dbReference>
<dbReference type="Gene3D" id="3.30.70.270">
    <property type="match status" value="1"/>
</dbReference>
<evidence type="ECO:0000313" key="3">
    <source>
        <dbReference type="EMBL" id="ABG06477.1"/>
    </source>
</evidence>
<keyword evidence="1" id="KW-0472">Membrane</keyword>